<dbReference type="Pfam" id="PF00890">
    <property type="entry name" value="FAD_binding_2"/>
    <property type="match status" value="1"/>
</dbReference>
<proteinExistence type="predicted"/>
<dbReference type="InterPro" id="IPR027477">
    <property type="entry name" value="Succ_DH/fumarate_Rdtase_cat_sf"/>
</dbReference>
<dbReference type="InterPro" id="IPR036188">
    <property type="entry name" value="FAD/NAD-bd_sf"/>
</dbReference>
<evidence type="ECO:0000256" key="2">
    <source>
        <dbReference type="ARBA" id="ARBA00022630"/>
    </source>
</evidence>
<comment type="cofactor">
    <cofactor evidence="1">
        <name>FAD</name>
        <dbReference type="ChEBI" id="CHEBI:57692"/>
    </cofactor>
</comment>
<protein>
    <submittedName>
        <fullName evidence="6">FAD-binding protein</fullName>
    </submittedName>
</protein>
<dbReference type="SUPFAM" id="SSF51905">
    <property type="entry name" value="FAD/NAD(P)-binding domain"/>
    <property type="match status" value="1"/>
</dbReference>
<dbReference type="RefSeq" id="WP_262873588.1">
    <property type="nucleotide sequence ID" value="NZ_BAABKW010000002.1"/>
</dbReference>
<dbReference type="PANTHER" id="PTHR43400">
    <property type="entry name" value="FUMARATE REDUCTASE"/>
    <property type="match status" value="1"/>
</dbReference>
<reference evidence="7" key="1">
    <citation type="journal article" date="2019" name="Int. J. Syst. Evol. Microbiol.">
        <title>The Global Catalogue of Microorganisms (GCM) 10K type strain sequencing project: providing services to taxonomists for standard genome sequencing and annotation.</title>
        <authorList>
            <consortium name="The Broad Institute Genomics Platform"/>
            <consortium name="The Broad Institute Genome Sequencing Center for Infectious Disease"/>
            <person name="Wu L."/>
            <person name="Ma J."/>
        </authorList>
    </citation>
    <scope>NUCLEOTIDE SEQUENCE [LARGE SCALE GENOMIC DNA]</scope>
    <source>
        <strain evidence="7">CGMCC 1.15772</strain>
    </source>
</reference>
<keyword evidence="7" id="KW-1185">Reference proteome</keyword>
<organism evidence="6 7">
    <name type="scientific">Microbacterium fluvii</name>
    <dbReference type="NCBI Taxonomy" id="415215"/>
    <lineage>
        <taxon>Bacteria</taxon>
        <taxon>Bacillati</taxon>
        <taxon>Actinomycetota</taxon>
        <taxon>Actinomycetes</taxon>
        <taxon>Micrococcales</taxon>
        <taxon>Microbacteriaceae</taxon>
        <taxon>Microbacterium</taxon>
    </lineage>
</organism>
<accession>A0ABW2HBM6</accession>
<feature type="domain" description="FAD-dependent oxidoreductase 2 FAD-binding" evidence="5">
    <location>
        <begin position="12"/>
        <end position="530"/>
    </location>
</feature>
<dbReference type="InterPro" id="IPR003953">
    <property type="entry name" value="FAD-dep_OxRdtase_2_FAD-bd"/>
</dbReference>
<dbReference type="Gene3D" id="3.50.50.60">
    <property type="entry name" value="FAD/NAD(P)-binding domain"/>
    <property type="match status" value="2"/>
</dbReference>
<keyword evidence="4" id="KW-0560">Oxidoreductase</keyword>
<sequence>MTDPAASALEYDVVVVGSGAAAFATALGAVDEGLTAIMVESTDRFGGNTAMSGGGLWLPNNPLMQRDGAGDSREEALRYLEETVGEPGRSSNRARKEAFVDGVADFVLTTEKHGFRWIRADKYPDYYPELPGGKIGRSIELAPVDSRKIGPWRKKSRALLPFPMLNSDMYLLGRAWSTFSGFWQGVRLVFRTLGGLVTGRILVGMGAAVATSFAGTVVVDGKVPLWLDSPARRLVVEGDRVVGVEVEHEGRAVTLRARRGVMLAAGGFDQDRQRRKQLQGVEGNPAGSPGALGGGIDMAVEVGADLEYMEDAWWGATVRPVEGGLSSFIVGERSMPHSLLVDKDGSRFANESESYVDLGHHMLEHDGATGPYWMILDGRYTKRYFLTFAVDPKANRAMVAQGIKVTAPTLAELGEKIGVDREKFAAEIEKFNGFARTGRDQDFNRGDSAYDRYYGDPTVLPNNNLAPIENGPFTAYEVVIGDLGTKGGVVTDEHARALRADGSVIEGLYSAGNNSAAVMGHTYPGPGSTIGPACVFGLIAARHMAGAGSEAASTGEAEAAVARS</sequence>
<evidence type="ECO:0000256" key="3">
    <source>
        <dbReference type="ARBA" id="ARBA00022827"/>
    </source>
</evidence>
<name>A0ABW2HBM6_9MICO</name>
<dbReference type="InterPro" id="IPR050315">
    <property type="entry name" value="FAD-oxidoreductase_2"/>
</dbReference>
<comment type="caution">
    <text evidence="6">The sequence shown here is derived from an EMBL/GenBank/DDBJ whole genome shotgun (WGS) entry which is preliminary data.</text>
</comment>
<dbReference type="Proteomes" id="UP001596507">
    <property type="component" value="Unassembled WGS sequence"/>
</dbReference>
<evidence type="ECO:0000313" key="6">
    <source>
        <dbReference type="EMBL" id="MFC7268707.1"/>
    </source>
</evidence>
<dbReference type="PANTHER" id="PTHR43400:SF10">
    <property type="entry name" value="3-OXOSTEROID 1-DEHYDROGENASE"/>
    <property type="match status" value="1"/>
</dbReference>
<dbReference type="EMBL" id="JBHTBE010000001">
    <property type="protein sequence ID" value="MFC7268707.1"/>
    <property type="molecule type" value="Genomic_DNA"/>
</dbReference>
<dbReference type="SUPFAM" id="SSF56425">
    <property type="entry name" value="Succinate dehydrogenase/fumarate reductase flavoprotein, catalytic domain"/>
    <property type="match status" value="1"/>
</dbReference>
<evidence type="ECO:0000256" key="4">
    <source>
        <dbReference type="ARBA" id="ARBA00023002"/>
    </source>
</evidence>
<evidence type="ECO:0000256" key="1">
    <source>
        <dbReference type="ARBA" id="ARBA00001974"/>
    </source>
</evidence>
<keyword evidence="3" id="KW-0274">FAD</keyword>
<evidence type="ECO:0000259" key="5">
    <source>
        <dbReference type="Pfam" id="PF00890"/>
    </source>
</evidence>
<gene>
    <name evidence="6" type="ORF">ACFQRL_07030</name>
</gene>
<keyword evidence="2" id="KW-0285">Flavoprotein</keyword>
<evidence type="ECO:0000313" key="7">
    <source>
        <dbReference type="Proteomes" id="UP001596507"/>
    </source>
</evidence>